<accession>X1NNW6</accession>
<reference evidence="1" key="1">
    <citation type="journal article" date="2014" name="Front. Microbiol.">
        <title>High frequency of phylogenetically diverse reductive dehalogenase-homologous genes in deep subseafloor sedimentary metagenomes.</title>
        <authorList>
            <person name="Kawai M."/>
            <person name="Futagami T."/>
            <person name="Toyoda A."/>
            <person name="Takaki Y."/>
            <person name="Nishi S."/>
            <person name="Hori S."/>
            <person name="Arai W."/>
            <person name="Tsubouchi T."/>
            <person name="Morono Y."/>
            <person name="Uchiyama I."/>
            <person name="Ito T."/>
            <person name="Fujiyama A."/>
            <person name="Inagaki F."/>
            <person name="Takami H."/>
        </authorList>
    </citation>
    <scope>NUCLEOTIDE SEQUENCE</scope>
    <source>
        <strain evidence="1">Expedition CK06-06</strain>
    </source>
</reference>
<dbReference type="Gene3D" id="3.10.310.30">
    <property type="match status" value="1"/>
</dbReference>
<evidence type="ECO:0000313" key="1">
    <source>
        <dbReference type="EMBL" id="GAI31911.1"/>
    </source>
</evidence>
<evidence type="ECO:0008006" key="2">
    <source>
        <dbReference type="Google" id="ProtNLM"/>
    </source>
</evidence>
<name>X1NNW6_9ZZZZ</name>
<dbReference type="AlphaFoldDB" id="X1NNW6"/>
<sequence>FNTVEAMKSCSEDLITYGGHPRASGFGIKNKDLKKFQECLIKYFT</sequence>
<feature type="non-terminal residue" evidence="1">
    <location>
        <position position="1"/>
    </location>
</feature>
<dbReference type="EMBL" id="BARV01015610">
    <property type="protein sequence ID" value="GAI31911.1"/>
    <property type="molecule type" value="Genomic_DNA"/>
</dbReference>
<dbReference type="InterPro" id="IPR038763">
    <property type="entry name" value="DHH_sf"/>
</dbReference>
<gene>
    <name evidence="1" type="ORF">S06H3_26959</name>
</gene>
<proteinExistence type="predicted"/>
<comment type="caution">
    <text evidence="1">The sequence shown here is derived from an EMBL/GenBank/DDBJ whole genome shotgun (WGS) entry which is preliminary data.</text>
</comment>
<protein>
    <recommendedName>
        <fullName evidence="2">DHHA1 domain-containing protein</fullName>
    </recommendedName>
</protein>
<organism evidence="1">
    <name type="scientific">marine sediment metagenome</name>
    <dbReference type="NCBI Taxonomy" id="412755"/>
    <lineage>
        <taxon>unclassified sequences</taxon>
        <taxon>metagenomes</taxon>
        <taxon>ecological metagenomes</taxon>
    </lineage>
</organism>
<dbReference type="SUPFAM" id="SSF64182">
    <property type="entry name" value="DHH phosphoesterases"/>
    <property type="match status" value="1"/>
</dbReference>